<feature type="domain" description="H-type lectin" evidence="1">
    <location>
        <begin position="41"/>
        <end position="104"/>
    </location>
</feature>
<dbReference type="OMA" id="FSWYAID"/>
<dbReference type="GO" id="GO:0007155">
    <property type="term" value="P:cell adhesion"/>
    <property type="evidence" value="ECO:0007669"/>
    <property type="project" value="InterPro"/>
</dbReference>
<dbReference type="Proteomes" id="UP000688137">
    <property type="component" value="Unassembled WGS sequence"/>
</dbReference>
<evidence type="ECO:0000313" key="2">
    <source>
        <dbReference type="EMBL" id="CAD8102424.1"/>
    </source>
</evidence>
<dbReference type="InterPro" id="IPR019019">
    <property type="entry name" value="H-type_lectin_domain"/>
</dbReference>
<accession>A0A8S1PHC6</accession>
<dbReference type="AlphaFoldDB" id="A0A8S1PHC6"/>
<sequence length="411" mass="46774">MILFIFYFISAYAQITSDSGFYAGFSSSPDFICKDGFQKTATLAFNGQFSNIPQVFLGLELLNFDIGIDYRLSITDITTSNFDVSINCITSIEVFAVQFSWYAIDDQRIQVINNFNMDNPDIKTFDHINPNANQGIISITSLGIYGDIDFSLSISSITPTQVSVSITKVTDKFVNLKQLGYQIILGTQEAFLQTKTNSFTAPFNSGTLLQQMNRWLFLSFTGFSMNSILKEKVIRVSLPLSYTLETFDAPFVKCNHLISWIAYQFTTIYKPFECQSVRLSQSNDNQASTKPSIQIDIQELNIQLVSSDQKLIDKSMNSLNINVYVKCQNTKKIVSQFLRCQDCAKNKYHKFSNYCNQQIDIVTYFLRFSSTQSFYKELSINLNSDGITITQVLYNQVKTIETILDIQIQNQ</sequence>
<proteinExistence type="predicted"/>
<protein>
    <recommendedName>
        <fullName evidence="1">H-type lectin domain-containing protein</fullName>
    </recommendedName>
</protein>
<evidence type="ECO:0000313" key="3">
    <source>
        <dbReference type="Proteomes" id="UP000688137"/>
    </source>
</evidence>
<name>A0A8S1PHC6_PARPR</name>
<dbReference type="EMBL" id="CAJJDM010000121">
    <property type="protein sequence ID" value="CAD8102424.1"/>
    <property type="molecule type" value="Genomic_DNA"/>
</dbReference>
<comment type="caution">
    <text evidence="2">The sequence shown here is derived from an EMBL/GenBank/DDBJ whole genome shotgun (WGS) entry which is preliminary data.</text>
</comment>
<dbReference type="Pfam" id="PF09458">
    <property type="entry name" value="H_lectin"/>
    <property type="match status" value="1"/>
</dbReference>
<organism evidence="2 3">
    <name type="scientific">Paramecium primaurelia</name>
    <dbReference type="NCBI Taxonomy" id="5886"/>
    <lineage>
        <taxon>Eukaryota</taxon>
        <taxon>Sar</taxon>
        <taxon>Alveolata</taxon>
        <taxon>Ciliophora</taxon>
        <taxon>Intramacronucleata</taxon>
        <taxon>Oligohymenophorea</taxon>
        <taxon>Peniculida</taxon>
        <taxon>Parameciidae</taxon>
        <taxon>Paramecium</taxon>
    </lineage>
</organism>
<keyword evidence="3" id="KW-1185">Reference proteome</keyword>
<gene>
    <name evidence="2" type="ORF">PPRIM_AZ9-3.1.T1180103</name>
</gene>
<reference evidence="2" key="1">
    <citation type="submission" date="2021-01" db="EMBL/GenBank/DDBJ databases">
        <authorList>
            <consortium name="Genoscope - CEA"/>
            <person name="William W."/>
        </authorList>
    </citation>
    <scope>NUCLEOTIDE SEQUENCE</scope>
</reference>
<evidence type="ECO:0000259" key="1">
    <source>
        <dbReference type="Pfam" id="PF09458"/>
    </source>
</evidence>
<dbReference type="GO" id="GO:0030246">
    <property type="term" value="F:carbohydrate binding"/>
    <property type="evidence" value="ECO:0007669"/>
    <property type="project" value="InterPro"/>
</dbReference>